<dbReference type="NCBIfam" id="NF045639">
    <property type="entry name" value="GCX_COOH"/>
    <property type="match status" value="1"/>
</dbReference>
<keyword evidence="1" id="KW-0732">Signal</keyword>
<organism evidence="3 4">
    <name type="scientific">Flavobacterium bernardetii</name>
    <dbReference type="NCBI Taxonomy" id="2813823"/>
    <lineage>
        <taxon>Bacteria</taxon>
        <taxon>Pseudomonadati</taxon>
        <taxon>Bacteroidota</taxon>
        <taxon>Flavobacteriia</taxon>
        <taxon>Flavobacteriales</taxon>
        <taxon>Flavobacteriaceae</taxon>
        <taxon>Flavobacterium</taxon>
    </lineage>
</organism>
<evidence type="ECO:0000259" key="2">
    <source>
        <dbReference type="PROSITE" id="PS50215"/>
    </source>
</evidence>
<dbReference type="PROSITE" id="PS50215">
    <property type="entry name" value="ADAM_MEPRO"/>
    <property type="match status" value="1"/>
</dbReference>
<dbReference type="InterPro" id="IPR024079">
    <property type="entry name" value="MetalloPept_cat_dom_sf"/>
</dbReference>
<dbReference type="Pfam" id="PF13688">
    <property type="entry name" value="Reprolysin_5"/>
    <property type="match status" value="1"/>
</dbReference>
<dbReference type="PANTHER" id="PTHR11905">
    <property type="entry name" value="ADAM A DISINTEGRIN AND METALLOPROTEASE DOMAIN"/>
    <property type="match status" value="1"/>
</dbReference>
<dbReference type="InterPro" id="IPR055015">
    <property type="entry name" value="GCX_COOH"/>
</dbReference>
<dbReference type="Proteomes" id="UP000605990">
    <property type="component" value="Unassembled WGS sequence"/>
</dbReference>
<keyword evidence="4" id="KW-1185">Reference proteome</keyword>
<dbReference type="NCBIfam" id="TIGR04183">
    <property type="entry name" value="Por_Secre_tail"/>
    <property type="match status" value="1"/>
</dbReference>
<sequence length="602" mass="65370">MKKLKIILISTFLIGCNYILQAQEKGKIATKLIEKAAQAKFKVYDNLLTASTNFNFGLIKKEVSKAKIYDFNKAKAEEIIAQSNELISIVINNEITLDLYKEVEAFSSLSIQTSDGNPIDVNALKAVFYRGIIKGNENSLVSISIFENEISGFISNDNGNLVLGKLKSSNEMILYHDKDLYDKPVFNCDMPDSPLDANEIENYQNILPNGLTNNCVRLYFETEFDMFQNLGNTVNVANYVTNLYNQLGTLYANDGISTMLSQIVIWNTVDPYTATTTSALLSQFQSQTSAINGNLGQLLTFRSVGGGIAAGFNGICNSNVDSSLCVSGSLTNTIVQIPAYSWNVMVVSHEFGHLFGSRHTHACVWNGNNTAIDSCADYTEGGCALPGYPSGGGTIMSYCHSKPVGINFNLGFGPQPTAVITNNVNAGACLTTCVPCLNDVLVTLNVASPFTDLIQASQTITAVNTINVGATGIYHATNEVLLKAGFTSVSGSICRAYIEGCSNDFEARQIQKTNLDSASKKNSNNSTIDSYQFKIFPNPTTGKVTIAHNEKTQIVSVFNFLGQKVIEIKPTSAQQTEIDLTSFPSGIYVISNGSYDQKVIKK</sequence>
<proteinExistence type="predicted"/>
<dbReference type="EMBL" id="JACRUN010000011">
    <property type="protein sequence ID" value="MBC5836135.1"/>
    <property type="molecule type" value="Genomic_DNA"/>
</dbReference>
<name>A0ABR7J283_9FLAO</name>
<dbReference type="PROSITE" id="PS51257">
    <property type="entry name" value="PROKAR_LIPOPROTEIN"/>
    <property type="match status" value="1"/>
</dbReference>
<evidence type="ECO:0000256" key="1">
    <source>
        <dbReference type="ARBA" id="ARBA00022729"/>
    </source>
</evidence>
<feature type="domain" description="Peptidase M12B" evidence="2">
    <location>
        <begin position="214"/>
        <end position="399"/>
    </location>
</feature>
<dbReference type="SUPFAM" id="SSF55486">
    <property type="entry name" value="Metalloproteases ('zincins'), catalytic domain"/>
    <property type="match status" value="1"/>
</dbReference>
<dbReference type="Gene3D" id="3.40.390.10">
    <property type="entry name" value="Collagenase (Catalytic Domain)"/>
    <property type="match status" value="1"/>
</dbReference>
<dbReference type="PANTHER" id="PTHR11905:SF159">
    <property type="entry name" value="ADAM METALLOPROTEASE"/>
    <property type="match status" value="1"/>
</dbReference>
<dbReference type="InterPro" id="IPR001590">
    <property type="entry name" value="Peptidase_M12B"/>
</dbReference>
<comment type="caution">
    <text evidence="3">The sequence shown here is derived from an EMBL/GenBank/DDBJ whole genome shotgun (WGS) entry which is preliminary data.</text>
</comment>
<dbReference type="InterPro" id="IPR026444">
    <property type="entry name" value="Secre_tail"/>
</dbReference>
<evidence type="ECO:0000313" key="4">
    <source>
        <dbReference type="Proteomes" id="UP000605990"/>
    </source>
</evidence>
<accession>A0ABR7J283</accession>
<reference evidence="3 4" key="1">
    <citation type="submission" date="2020-08" db="EMBL/GenBank/DDBJ databases">
        <title>Description of novel Flavobacterium F-408 isolate.</title>
        <authorList>
            <person name="Saticioglu I.B."/>
            <person name="Duman M."/>
            <person name="Altun S."/>
        </authorList>
    </citation>
    <scope>NUCLEOTIDE SEQUENCE [LARGE SCALE GENOMIC DNA]</scope>
    <source>
        <strain evidence="3 4">F-408</strain>
    </source>
</reference>
<gene>
    <name evidence="3" type="ORF">H8R27_14685</name>
</gene>
<dbReference type="Pfam" id="PF18962">
    <property type="entry name" value="Por_Secre_tail"/>
    <property type="match status" value="1"/>
</dbReference>
<evidence type="ECO:0000313" key="3">
    <source>
        <dbReference type="EMBL" id="MBC5836135.1"/>
    </source>
</evidence>
<protein>
    <submittedName>
        <fullName evidence="3">T9SS type A sorting domain-containing protein</fullName>
    </submittedName>
</protein>
<dbReference type="RefSeq" id="WP_166131315.1">
    <property type="nucleotide sequence ID" value="NZ_JAANOQ010000010.1"/>
</dbReference>